<evidence type="ECO:0000256" key="6">
    <source>
        <dbReference type="SAM" id="MobiDB-lite"/>
    </source>
</evidence>
<dbReference type="EMBL" id="LFJN01000004">
    <property type="protein sequence ID" value="KPI43986.1"/>
    <property type="molecule type" value="Genomic_DNA"/>
</dbReference>
<dbReference type="GeneID" id="28738247"/>
<dbReference type="Proteomes" id="UP000038010">
    <property type="component" value="Unassembled WGS sequence"/>
</dbReference>
<dbReference type="VEuPathDB" id="FungiDB:AB675_6103"/>
<dbReference type="Pfam" id="PF01180">
    <property type="entry name" value="DHO_dh"/>
    <property type="match status" value="2"/>
</dbReference>
<keyword evidence="5" id="KW-0560">Oxidoreductase</keyword>
<keyword evidence="3" id="KW-0285">Flavoprotein</keyword>
<keyword evidence="9" id="KW-1185">Reference proteome</keyword>
<reference evidence="8 9" key="1">
    <citation type="submission" date="2015-06" db="EMBL/GenBank/DDBJ databases">
        <title>Draft genome of the ant-associated black yeast Phialophora attae CBS 131958.</title>
        <authorList>
            <person name="Moreno L.F."/>
            <person name="Stielow B.J."/>
            <person name="de Hoog S."/>
            <person name="Vicente V.A."/>
            <person name="Weiss V.A."/>
            <person name="de Vries M."/>
            <person name="Cruz L.M."/>
            <person name="Souza E.M."/>
        </authorList>
    </citation>
    <scope>NUCLEOTIDE SEQUENCE [LARGE SCALE GENOMIC DNA]</scope>
    <source>
        <strain evidence="8 9">CBS 131958</strain>
    </source>
</reference>
<dbReference type="OrthoDB" id="14784at2759"/>
<dbReference type="RefSeq" id="XP_018003949.1">
    <property type="nucleotide sequence ID" value="XM_018146367.1"/>
</dbReference>
<sequence length="359" mass="38575">MRLRKRVREFARSLGLGHDQAAEAAVLNGAGNVPPGSLTEGRLLAVNIAKNKETPMDDVAAVTGDYVYCVERLAPYADILVVNVSSPNTPGLRSLQKGDTLRQILSGVVKAAKSVDRKSKPAVMVKVSPDEDTDEQIAGICEAVWASGVDGVIVGNTTNQRPRPMPHLQGYTPLEEQHLLEQGGFSGPHLFNKTVDLVKRYKGLLSEPPEVPDTAERTRDALKQEAEKLKASIDESQSKIEAEAVPAAGPQKAEESDAKAEQAQKASAELLQQNTAEKDRLQSILNVLDRLPAKEDKKLPTKPKVIFATGGITNGQQASEVLQAGADVAMVYTALVYGGSGTISRIKDELRAERKKTSA</sequence>
<name>A0A0N1P3G4_9EURO</name>
<dbReference type="GO" id="GO:0005743">
    <property type="term" value="C:mitochondrial inner membrane"/>
    <property type="evidence" value="ECO:0007669"/>
    <property type="project" value="TreeGrafter"/>
</dbReference>
<accession>A0A0N1P3G4</accession>
<comment type="caution">
    <text evidence="8">The sequence shown here is derived from an EMBL/GenBank/DDBJ whole genome shotgun (WGS) entry which is preliminary data.</text>
</comment>
<dbReference type="SUPFAM" id="SSF51395">
    <property type="entry name" value="FMN-linked oxidoreductases"/>
    <property type="match status" value="2"/>
</dbReference>
<dbReference type="PANTHER" id="PTHR48109">
    <property type="entry name" value="DIHYDROOROTATE DEHYDROGENASE (QUINONE), MITOCHONDRIAL-RELATED"/>
    <property type="match status" value="1"/>
</dbReference>
<dbReference type="InterPro" id="IPR013785">
    <property type="entry name" value="Aldolase_TIM"/>
</dbReference>
<evidence type="ECO:0000313" key="9">
    <source>
        <dbReference type="Proteomes" id="UP000038010"/>
    </source>
</evidence>
<comment type="cofactor">
    <cofactor evidence="1">
        <name>FMN</name>
        <dbReference type="ChEBI" id="CHEBI:58210"/>
    </cofactor>
</comment>
<evidence type="ECO:0000256" key="2">
    <source>
        <dbReference type="ARBA" id="ARBA00004725"/>
    </source>
</evidence>
<dbReference type="Gene3D" id="3.20.20.70">
    <property type="entry name" value="Aldolase class I"/>
    <property type="match status" value="2"/>
</dbReference>
<proteinExistence type="predicted"/>
<dbReference type="GO" id="GO:0009220">
    <property type="term" value="P:pyrimidine ribonucleotide biosynthetic process"/>
    <property type="evidence" value="ECO:0007669"/>
    <property type="project" value="TreeGrafter"/>
</dbReference>
<evidence type="ECO:0000256" key="5">
    <source>
        <dbReference type="ARBA" id="ARBA00023002"/>
    </source>
</evidence>
<evidence type="ECO:0000259" key="7">
    <source>
        <dbReference type="Pfam" id="PF01180"/>
    </source>
</evidence>
<evidence type="ECO:0000313" key="8">
    <source>
        <dbReference type="EMBL" id="KPI43986.1"/>
    </source>
</evidence>
<organism evidence="8 9">
    <name type="scientific">Cyphellophora attinorum</name>
    <dbReference type="NCBI Taxonomy" id="1664694"/>
    <lineage>
        <taxon>Eukaryota</taxon>
        <taxon>Fungi</taxon>
        <taxon>Dikarya</taxon>
        <taxon>Ascomycota</taxon>
        <taxon>Pezizomycotina</taxon>
        <taxon>Eurotiomycetes</taxon>
        <taxon>Chaetothyriomycetidae</taxon>
        <taxon>Chaetothyriales</taxon>
        <taxon>Cyphellophoraceae</taxon>
        <taxon>Cyphellophora</taxon>
    </lineage>
</organism>
<dbReference type="InterPro" id="IPR005720">
    <property type="entry name" value="Dihydroorotate_DH_cat"/>
</dbReference>
<feature type="domain" description="Dihydroorotate dehydrogenase catalytic" evidence="7">
    <location>
        <begin position="305"/>
        <end position="352"/>
    </location>
</feature>
<dbReference type="GO" id="GO:0006207">
    <property type="term" value="P:'de novo' pyrimidine nucleobase biosynthetic process"/>
    <property type="evidence" value="ECO:0007669"/>
    <property type="project" value="TreeGrafter"/>
</dbReference>
<gene>
    <name evidence="8" type="ORF">AB675_6103</name>
</gene>
<evidence type="ECO:0000256" key="1">
    <source>
        <dbReference type="ARBA" id="ARBA00001917"/>
    </source>
</evidence>
<evidence type="ECO:0000256" key="4">
    <source>
        <dbReference type="ARBA" id="ARBA00022643"/>
    </source>
</evidence>
<dbReference type="PANTHER" id="PTHR48109:SF4">
    <property type="entry name" value="DIHYDROOROTATE DEHYDROGENASE (QUINONE), MITOCHONDRIAL"/>
    <property type="match status" value="1"/>
</dbReference>
<dbReference type="InterPro" id="IPR050074">
    <property type="entry name" value="DHO_dehydrogenase"/>
</dbReference>
<feature type="domain" description="Dihydroorotate dehydrogenase catalytic" evidence="7">
    <location>
        <begin position="44"/>
        <end position="201"/>
    </location>
</feature>
<feature type="compositionally biased region" description="Basic and acidic residues" evidence="6">
    <location>
        <begin position="252"/>
        <end position="262"/>
    </location>
</feature>
<keyword evidence="4" id="KW-0288">FMN</keyword>
<feature type="region of interest" description="Disordered" evidence="6">
    <location>
        <begin position="244"/>
        <end position="267"/>
    </location>
</feature>
<dbReference type="AlphaFoldDB" id="A0A0N1P3G4"/>
<dbReference type="STRING" id="1664694.A0A0N1P3G4"/>
<dbReference type="GO" id="GO:0004152">
    <property type="term" value="F:dihydroorotate dehydrogenase activity"/>
    <property type="evidence" value="ECO:0007669"/>
    <property type="project" value="TreeGrafter"/>
</dbReference>
<evidence type="ECO:0000256" key="3">
    <source>
        <dbReference type="ARBA" id="ARBA00022630"/>
    </source>
</evidence>
<comment type="pathway">
    <text evidence="2">Pyrimidine metabolism; UMP biosynthesis via de novo pathway.</text>
</comment>
<protein>
    <submittedName>
        <fullName evidence="8">Dihydroorotate dehydrogenase (Quinone)</fullName>
    </submittedName>
</protein>